<evidence type="ECO:0000259" key="2">
    <source>
        <dbReference type="Pfam" id="PF11887"/>
    </source>
</evidence>
<dbReference type="Pfam" id="PF11887">
    <property type="entry name" value="Mce4_CUP1"/>
    <property type="match status" value="1"/>
</dbReference>
<dbReference type="GO" id="GO:0005576">
    <property type="term" value="C:extracellular region"/>
    <property type="evidence" value="ECO:0007669"/>
    <property type="project" value="TreeGrafter"/>
</dbReference>
<sequence length="395" mass="42176">MTRWHWNRRAGDIGRRRRAGAGLLAVLAIAQLPSCGFRGLNSFTLPGTSGGGPGSYTVRAQVPNVENLDPNSPVQVNDVTVGNVAKVERQGWHALLTLRINGDVDLPANAAATIGQTSLLGAKHVELAPPTNVPPQGKLKDGSLIPLSSGRSYPTTERTLAALSLLLNGGGLGNAQDVTKALSTAFDGREQDLRSLIGQLDKFIADLDEQKDDIIKATDSLNNLVGQIADQKPVIDKALKTLPEALTVLKDARENLVDALDQLGKFGALTADSVNQTKENLLKELKDAGPVLQSVADAGPAVTRSLDLFTTFPLVNPVLTKALRGEYMNLTGILDFTLSRIDAAFFTGTRWECHLTELELQWGRTIGQLPSPCTAGGPHNPGNPLVVPYHFDQGK</sequence>
<feature type="domain" description="Mammalian cell entry C-terminal" evidence="2">
    <location>
        <begin position="178"/>
        <end position="309"/>
    </location>
</feature>
<dbReference type="InterPro" id="IPR024516">
    <property type="entry name" value="Mce_C"/>
</dbReference>
<dbReference type="PATRIC" id="fig|1324261.3.peg.65"/>
<name>A0A051UJJ6_9MYCO</name>
<reference evidence="3 4" key="1">
    <citation type="submission" date="2014-04" db="EMBL/GenBank/DDBJ databases">
        <title>The Genome Sequence of Mycobacterium tuberculosis TKK-01-0051.</title>
        <authorList>
            <consortium name="The Broad Institute Genomics Platform"/>
            <consortium name="The Broad Institute Genome Sequencing Center for Infectious Disease"/>
            <person name="Earl A.M."/>
            <person name="Cohen K."/>
            <person name="Pym A."/>
            <person name="Bishai W."/>
            <person name="Maharaj K."/>
            <person name="Desjardins C."/>
            <person name="Abeel T."/>
            <person name="Young S."/>
            <person name="Zeng Q."/>
            <person name="Gargeya S."/>
            <person name="Abouelleil A."/>
            <person name="Alvarado L."/>
            <person name="Chapman S.B."/>
            <person name="Gainer-Dewar J."/>
            <person name="Goldberg J."/>
            <person name="Griggs A."/>
            <person name="Gujja S."/>
            <person name="Hansen M."/>
            <person name="Howarth C."/>
            <person name="Imamovic A."/>
            <person name="Larimer J."/>
            <person name="Murphy C."/>
            <person name="Naylor J."/>
            <person name="Pearson M."/>
            <person name="Poon T.W."/>
            <person name="Priest M."/>
            <person name="Roberts A."/>
            <person name="Saif S."/>
            <person name="Shea T."/>
            <person name="Sykes S."/>
            <person name="Wortman J."/>
            <person name="Nusbaum C."/>
            <person name="Birren B."/>
        </authorList>
    </citation>
    <scope>NUCLEOTIDE SEQUENCE [LARGE SCALE GENOMIC DNA]</scope>
    <source>
        <strain evidence="3 4">TKK-01-0051</strain>
    </source>
</reference>
<evidence type="ECO:0000313" key="4">
    <source>
        <dbReference type="Proteomes" id="UP000025947"/>
    </source>
</evidence>
<dbReference type="PANTHER" id="PTHR33371">
    <property type="entry name" value="INTERMEMBRANE PHOSPHOLIPID TRANSPORT SYSTEM BINDING PROTEIN MLAD-RELATED"/>
    <property type="match status" value="1"/>
</dbReference>
<dbReference type="HOGENOM" id="CLU_045966_1_1_11"/>
<gene>
    <name evidence="3" type="ORF">K875_00062</name>
</gene>
<dbReference type="NCBIfam" id="TIGR00996">
    <property type="entry name" value="Mtu_fam_mce"/>
    <property type="match status" value="1"/>
</dbReference>
<protein>
    <recommendedName>
        <fullName evidence="5">MCE-family lipoprotein LprM</fullName>
    </recommendedName>
</protein>
<dbReference type="InterPro" id="IPR005693">
    <property type="entry name" value="Mce"/>
</dbReference>
<comment type="caution">
    <text evidence="3">The sequence shown here is derived from an EMBL/GenBank/DDBJ whole genome shotgun (WGS) entry which is preliminary data.</text>
</comment>
<feature type="domain" description="Mce/MlaD" evidence="1">
    <location>
        <begin position="55"/>
        <end position="130"/>
    </location>
</feature>
<organism evidence="3 4">
    <name type="scientific">Mycobacterium [tuberculosis] TKK-01-0051</name>
    <dbReference type="NCBI Taxonomy" id="1324261"/>
    <lineage>
        <taxon>Bacteria</taxon>
        <taxon>Bacillati</taxon>
        <taxon>Actinomycetota</taxon>
        <taxon>Actinomycetes</taxon>
        <taxon>Mycobacteriales</taxon>
        <taxon>Mycobacteriaceae</taxon>
        <taxon>Mycobacterium</taxon>
        <taxon>Mycobacterium avium complex (MAC)</taxon>
    </lineage>
</organism>
<dbReference type="Proteomes" id="UP000025947">
    <property type="component" value="Unassembled WGS sequence"/>
</dbReference>
<dbReference type="EMBL" id="JLXW01000001">
    <property type="protein sequence ID" value="KBZ69347.1"/>
    <property type="molecule type" value="Genomic_DNA"/>
</dbReference>
<dbReference type="RefSeq" id="WP_049957443.1">
    <property type="nucleotide sequence ID" value="NZ_KK328284.1"/>
</dbReference>
<accession>A0A051UJJ6</accession>
<evidence type="ECO:0000259" key="1">
    <source>
        <dbReference type="Pfam" id="PF02470"/>
    </source>
</evidence>
<proteinExistence type="predicted"/>
<keyword evidence="4" id="KW-1185">Reference proteome</keyword>
<dbReference type="AlphaFoldDB" id="A0A051UJJ6"/>
<evidence type="ECO:0000313" key="3">
    <source>
        <dbReference type="EMBL" id="KBZ69347.1"/>
    </source>
</evidence>
<evidence type="ECO:0008006" key="5">
    <source>
        <dbReference type="Google" id="ProtNLM"/>
    </source>
</evidence>
<dbReference type="Pfam" id="PF02470">
    <property type="entry name" value="MlaD"/>
    <property type="match status" value="1"/>
</dbReference>
<dbReference type="InterPro" id="IPR052336">
    <property type="entry name" value="MlaD_Phospholipid_Transporter"/>
</dbReference>
<dbReference type="InterPro" id="IPR003399">
    <property type="entry name" value="Mce/MlaD"/>
</dbReference>
<dbReference type="PANTHER" id="PTHR33371:SF15">
    <property type="entry name" value="LIPOPROTEIN LPRN"/>
    <property type="match status" value="1"/>
</dbReference>